<evidence type="ECO:0000256" key="1">
    <source>
        <dbReference type="SAM" id="MobiDB-lite"/>
    </source>
</evidence>
<feature type="region of interest" description="Disordered" evidence="1">
    <location>
        <begin position="80"/>
        <end position="102"/>
    </location>
</feature>
<proteinExistence type="predicted"/>
<accession>A0A0F4YEB9</accession>
<dbReference type="EMBL" id="LASV01000754">
    <property type="protein sequence ID" value="KKA16532.1"/>
    <property type="molecule type" value="Genomic_DNA"/>
</dbReference>
<reference evidence="2 3" key="1">
    <citation type="submission" date="2015-04" db="EMBL/GenBank/DDBJ databases">
        <authorList>
            <person name="Heijne W.H."/>
            <person name="Fedorova N.D."/>
            <person name="Nierman W.C."/>
            <person name="Vollebregt A.W."/>
            <person name="Zhao Z."/>
            <person name="Wu L."/>
            <person name="Kumar M."/>
            <person name="Stam H."/>
            <person name="van den Berg M.A."/>
            <person name="Pel H.J."/>
        </authorList>
    </citation>
    <scope>NUCLEOTIDE SEQUENCE [LARGE SCALE GENOMIC DNA]</scope>
    <source>
        <strain evidence="2 3">CBS 393.64</strain>
    </source>
</reference>
<keyword evidence="3" id="KW-1185">Reference proteome</keyword>
<organism evidence="2 3">
    <name type="scientific">Rasamsonia emersonii (strain ATCC 16479 / CBS 393.64 / IMI 116815)</name>
    <dbReference type="NCBI Taxonomy" id="1408163"/>
    <lineage>
        <taxon>Eukaryota</taxon>
        <taxon>Fungi</taxon>
        <taxon>Dikarya</taxon>
        <taxon>Ascomycota</taxon>
        <taxon>Pezizomycotina</taxon>
        <taxon>Eurotiomycetes</taxon>
        <taxon>Eurotiomycetidae</taxon>
        <taxon>Eurotiales</taxon>
        <taxon>Trichocomaceae</taxon>
        <taxon>Rasamsonia</taxon>
    </lineage>
</organism>
<protein>
    <submittedName>
        <fullName evidence="2">Uncharacterized protein</fullName>
    </submittedName>
</protein>
<dbReference type="AlphaFoldDB" id="A0A0F4YEB9"/>
<gene>
    <name evidence="2" type="ORF">T310_9878</name>
</gene>
<evidence type="ECO:0000313" key="2">
    <source>
        <dbReference type="EMBL" id="KKA16532.1"/>
    </source>
</evidence>
<sequence>MGLEEQLWHLAKIKIDRDTSEAGVFDPDSWIWKIGSFTKPRETEWRDEVIGLCFCCLYTLLLTPECKQRIDKLVRDFGNSEGKARQGQDDSEDEEYFEEDSLSDEELYRTIKQAVEVDDWVIPQSTNSVSPVLKATDLVPPECWHDFSSFDPSRQARLASFLAQYQRCSCSQDIILHIAIMCVHSDFTHLLMNFFGYTVSTISKWPPTKRSSGFPTGLLARCCGLPNWSS</sequence>
<comment type="caution">
    <text evidence="2">The sequence shown here is derived from an EMBL/GenBank/DDBJ whole genome shotgun (WGS) entry which is preliminary data.</text>
</comment>
<feature type="compositionally biased region" description="Acidic residues" evidence="1">
    <location>
        <begin position="89"/>
        <end position="102"/>
    </location>
</feature>
<dbReference type="GeneID" id="25321800"/>
<name>A0A0F4YEB9_RASE3</name>
<dbReference type="RefSeq" id="XP_013323144.1">
    <property type="nucleotide sequence ID" value="XM_013467690.1"/>
</dbReference>
<dbReference type="Proteomes" id="UP000053958">
    <property type="component" value="Unassembled WGS sequence"/>
</dbReference>
<evidence type="ECO:0000313" key="3">
    <source>
        <dbReference type="Proteomes" id="UP000053958"/>
    </source>
</evidence>